<keyword evidence="21" id="KW-1185">Reference proteome</keyword>
<evidence type="ECO:0000256" key="16">
    <source>
        <dbReference type="ARBA" id="ARBA00032853"/>
    </source>
</evidence>
<evidence type="ECO:0000256" key="19">
    <source>
        <dbReference type="HAMAP-Rule" id="MF_00719"/>
    </source>
</evidence>
<evidence type="ECO:0000256" key="11">
    <source>
        <dbReference type="ARBA" id="ARBA00022842"/>
    </source>
</evidence>
<keyword evidence="11 19" id="KW-0460">Magnesium</keyword>
<comment type="catalytic activity">
    <reaction evidence="17 19">
        <text>alpha-ribazole + adenosylcob(III)inamide-GDP = adenosylcob(III)alamin + GMP + H(+)</text>
        <dbReference type="Rhea" id="RHEA:16049"/>
        <dbReference type="ChEBI" id="CHEBI:10329"/>
        <dbReference type="ChEBI" id="CHEBI:15378"/>
        <dbReference type="ChEBI" id="CHEBI:18408"/>
        <dbReference type="ChEBI" id="CHEBI:58115"/>
        <dbReference type="ChEBI" id="CHEBI:60487"/>
        <dbReference type="EC" id="2.7.8.26"/>
    </reaction>
</comment>
<dbReference type="Proteomes" id="UP001589613">
    <property type="component" value="Unassembled WGS sequence"/>
</dbReference>
<reference evidence="20 21" key="1">
    <citation type="submission" date="2024-09" db="EMBL/GenBank/DDBJ databases">
        <authorList>
            <person name="Sun Q."/>
            <person name="Mori K."/>
        </authorList>
    </citation>
    <scope>NUCLEOTIDE SEQUENCE [LARGE SCALE GENOMIC DNA]</scope>
    <source>
        <strain evidence="20 21">JCM 12763</strain>
    </source>
</reference>
<accession>A0ABV5V629</accession>
<feature type="transmembrane region" description="Helical" evidence="19">
    <location>
        <begin position="233"/>
        <end position="252"/>
    </location>
</feature>
<evidence type="ECO:0000313" key="21">
    <source>
        <dbReference type="Proteomes" id="UP001589613"/>
    </source>
</evidence>
<evidence type="ECO:0000256" key="4">
    <source>
        <dbReference type="ARBA" id="ARBA00010561"/>
    </source>
</evidence>
<evidence type="ECO:0000256" key="5">
    <source>
        <dbReference type="ARBA" id="ARBA00013200"/>
    </source>
</evidence>
<evidence type="ECO:0000256" key="17">
    <source>
        <dbReference type="ARBA" id="ARBA00048623"/>
    </source>
</evidence>
<evidence type="ECO:0000256" key="3">
    <source>
        <dbReference type="ARBA" id="ARBA00004663"/>
    </source>
</evidence>
<dbReference type="NCBIfam" id="TIGR00317">
    <property type="entry name" value="cobS"/>
    <property type="match status" value="1"/>
</dbReference>
<keyword evidence="8 19" id="KW-0169">Cobalamin biosynthesis</keyword>
<dbReference type="InterPro" id="IPR003805">
    <property type="entry name" value="CobS"/>
</dbReference>
<evidence type="ECO:0000313" key="20">
    <source>
        <dbReference type="EMBL" id="MFB9733153.1"/>
    </source>
</evidence>
<evidence type="ECO:0000256" key="1">
    <source>
        <dbReference type="ARBA" id="ARBA00001946"/>
    </source>
</evidence>
<evidence type="ECO:0000256" key="13">
    <source>
        <dbReference type="ARBA" id="ARBA00023136"/>
    </source>
</evidence>
<keyword evidence="10 19" id="KW-0812">Transmembrane</keyword>
<evidence type="ECO:0000256" key="18">
    <source>
        <dbReference type="ARBA" id="ARBA00049504"/>
    </source>
</evidence>
<evidence type="ECO:0000256" key="15">
    <source>
        <dbReference type="ARBA" id="ARBA00032605"/>
    </source>
</evidence>
<organism evidence="20 21">
    <name type="scientific">Ornithinimicrobium kibberense</name>
    <dbReference type="NCBI Taxonomy" id="282060"/>
    <lineage>
        <taxon>Bacteria</taxon>
        <taxon>Bacillati</taxon>
        <taxon>Actinomycetota</taxon>
        <taxon>Actinomycetes</taxon>
        <taxon>Micrococcales</taxon>
        <taxon>Ornithinimicrobiaceae</taxon>
        <taxon>Ornithinimicrobium</taxon>
    </lineage>
</organism>
<evidence type="ECO:0000256" key="8">
    <source>
        <dbReference type="ARBA" id="ARBA00022573"/>
    </source>
</evidence>
<protein>
    <recommendedName>
        <fullName evidence="6 19">Adenosylcobinamide-GDP ribazoletransferase</fullName>
        <ecNumber evidence="5 19">2.7.8.26</ecNumber>
    </recommendedName>
    <alternativeName>
        <fullName evidence="16 19">Cobalamin synthase</fullName>
    </alternativeName>
    <alternativeName>
        <fullName evidence="15 19">Cobalamin-5'-phosphate synthase</fullName>
    </alternativeName>
</protein>
<dbReference type="PANTHER" id="PTHR34148">
    <property type="entry name" value="ADENOSYLCOBINAMIDE-GDP RIBAZOLETRANSFERASE"/>
    <property type="match status" value="1"/>
</dbReference>
<dbReference type="RefSeq" id="WP_141337945.1">
    <property type="nucleotide sequence ID" value="NZ_JBHMAX010000024.1"/>
</dbReference>
<sequence>MRTGFLDAVALLTRLPVRQAGGDGADLARAAVWFPVVGALLGGALVGTGLLLVAWAGLPVPVAVLLVVSLEQLATGALHLDGLADLADASGGTDRQARLRIMKDHATGVYGTAAVVLALLLEGALLVELVPTADPGAAGMTSAVLLGAAAWSLSRAAMLPVALALPYAREDGTGRAVVDGLARRHTLLAWVAPVVLCALLGWTGAAMLGGALAAALLVGSHAGQTLGGATGDVLGATAQAALLAALLVAVAAL</sequence>
<name>A0ABV5V629_9MICO</name>
<keyword evidence="13 19" id="KW-0472">Membrane</keyword>
<evidence type="ECO:0000256" key="14">
    <source>
        <dbReference type="ARBA" id="ARBA00025228"/>
    </source>
</evidence>
<comment type="pathway">
    <text evidence="3 19">Cofactor biosynthesis; adenosylcobalamin biosynthesis; adenosylcobalamin from cob(II)yrinate a,c-diamide: step 7/7.</text>
</comment>
<evidence type="ECO:0000256" key="9">
    <source>
        <dbReference type="ARBA" id="ARBA00022679"/>
    </source>
</evidence>
<comment type="caution">
    <text evidence="20">The sequence shown here is derived from an EMBL/GenBank/DDBJ whole genome shotgun (WGS) entry which is preliminary data.</text>
</comment>
<keyword evidence="7 19" id="KW-1003">Cell membrane</keyword>
<comment type="subcellular location">
    <subcellularLocation>
        <location evidence="2 19">Cell membrane</location>
        <topology evidence="2 19">Multi-pass membrane protein</topology>
    </subcellularLocation>
</comment>
<keyword evidence="9 19" id="KW-0808">Transferase</keyword>
<evidence type="ECO:0000256" key="7">
    <source>
        <dbReference type="ARBA" id="ARBA00022475"/>
    </source>
</evidence>
<evidence type="ECO:0000256" key="10">
    <source>
        <dbReference type="ARBA" id="ARBA00022692"/>
    </source>
</evidence>
<comment type="similarity">
    <text evidence="4 19">Belongs to the CobS family.</text>
</comment>
<feature type="transmembrane region" description="Helical" evidence="19">
    <location>
        <begin position="40"/>
        <end position="68"/>
    </location>
</feature>
<dbReference type="PANTHER" id="PTHR34148:SF1">
    <property type="entry name" value="ADENOSYLCOBINAMIDE-GDP RIBAZOLETRANSFERASE"/>
    <property type="match status" value="1"/>
</dbReference>
<gene>
    <name evidence="19 20" type="primary">cobS</name>
    <name evidence="20" type="ORF">ACFFN0_13970</name>
</gene>
<dbReference type="HAMAP" id="MF_00719">
    <property type="entry name" value="CobS"/>
    <property type="match status" value="1"/>
</dbReference>
<dbReference type="EMBL" id="JBHMAX010000024">
    <property type="protein sequence ID" value="MFB9733153.1"/>
    <property type="molecule type" value="Genomic_DNA"/>
</dbReference>
<comment type="function">
    <text evidence="14 19">Joins adenosylcobinamide-GDP and alpha-ribazole to generate adenosylcobalamin (Ado-cobalamin). Also synthesizes adenosylcobalamin 5'-phosphate from adenosylcobinamide-GDP and alpha-ribazole 5'-phosphate.</text>
</comment>
<feature type="transmembrane region" description="Helical" evidence="19">
    <location>
        <begin position="187"/>
        <end position="213"/>
    </location>
</feature>
<dbReference type="GO" id="GO:0051073">
    <property type="term" value="F:adenosylcobinamide-GDP ribazoletransferase activity"/>
    <property type="evidence" value="ECO:0007669"/>
    <property type="project" value="UniProtKB-EC"/>
</dbReference>
<dbReference type="Pfam" id="PF02654">
    <property type="entry name" value="CobS"/>
    <property type="match status" value="1"/>
</dbReference>
<comment type="cofactor">
    <cofactor evidence="1 19">
        <name>Mg(2+)</name>
        <dbReference type="ChEBI" id="CHEBI:18420"/>
    </cofactor>
</comment>
<proteinExistence type="inferred from homology"/>
<feature type="transmembrane region" description="Helical" evidence="19">
    <location>
        <begin position="142"/>
        <end position="166"/>
    </location>
</feature>
<comment type="catalytic activity">
    <reaction evidence="18 19">
        <text>alpha-ribazole 5'-phosphate + adenosylcob(III)inamide-GDP = adenosylcob(III)alamin 5'-phosphate + GMP + H(+)</text>
        <dbReference type="Rhea" id="RHEA:23560"/>
        <dbReference type="ChEBI" id="CHEBI:15378"/>
        <dbReference type="ChEBI" id="CHEBI:57918"/>
        <dbReference type="ChEBI" id="CHEBI:58115"/>
        <dbReference type="ChEBI" id="CHEBI:60487"/>
        <dbReference type="ChEBI" id="CHEBI:60493"/>
        <dbReference type="EC" id="2.7.8.26"/>
    </reaction>
</comment>
<evidence type="ECO:0000256" key="12">
    <source>
        <dbReference type="ARBA" id="ARBA00022989"/>
    </source>
</evidence>
<evidence type="ECO:0000256" key="2">
    <source>
        <dbReference type="ARBA" id="ARBA00004651"/>
    </source>
</evidence>
<dbReference type="EC" id="2.7.8.26" evidence="5 19"/>
<keyword evidence="12 19" id="KW-1133">Transmembrane helix</keyword>
<feature type="transmembrane region" description="Helical" evidence="19">
    <location>
        <begin position="108"/>
        <end position="130"/>
    </location>
</feature>
<evidence type="ECO:0000256" key="6">
    <source>
        <dbReference type="ARBA" id="ARBA00015850"/>
    </source>
</evidence>